<organism evidence="1">
    <name type="scientific">Arundo donax</name>
    <name type="common">Giant reed</name>
    <name type="synonym">Donax arundinaceus</name>
    <dbReference type="NCBI Taxonomy" id="35708"/>
    <lineage>
        <taxon>Eukaryota</taxon>
        <taxon>Viridiplantae</taxon>
        <taxon>Streptophyta</taxon>
        <taxon>Embryophyta</taxon>
        <taxon>Tracheophyta</taxon>
        <taxon>Spermatophyta</taxon>
        <taxon>Magnoliopsida</taxon>
        <taxon>Liliopsida</taxon>
        <taxon>Poales</taxon>
        <taxon>Poaceae</taxon>
        <taxon>PACMAD clade</taxon>
        <taxon>Arundinoideae</taxon>
        <taxon>Arundineae</taxon>
        <taxon>Arundo</taxon>
    </lineage>
</organism>
<accession>A0A0A9DXK2</accession>
<sequence>MFEQVLSILIKLRCRAMRNTRHSASKLLIACSSCMFKTFIATTKPSLSWPL</sequence>
<proteinExistence type="predicted"/>
<protein>
    <submittedName>
        <fullName evidence="1">Uncharacterized protein</fullName>
    </submittedName>
</protein>
<reference evidence="1" key="2">
    <citation type="journal article" date="2015" name="Data Brief">
        <title>Shoot transcriptome of the giant reed, Arundo donax.</title>
        <authorList>
            <person name="Barrero R.A."/>
            <person name="Guerrero F.D."/>
            <person name="Moolhuijzen P."/>
            <person name="Goolsby J.A."/>
            <person name="Tidwell J."/>
            <person name="Bellgard S.E."/>
            <person name="Bellgard M.I."/>
        </authorList>
    </citation>
    <scope>NUCLEOTIDE SEQUENCE</scope>
    <source>
        <tissue evidence="1">Shoot tissue taken approximately 20 cm above the soil surface</tissue>
    </source>
</reference>
<name>A0A0A9DXK2_ARUDO</name>
<reference evidence="1" key="1">
    <citation type="submission" date="2014-09" db="EMBL/GenBank/DDBJ databases">
        <authorList>
            <person name="Magalhaes I.L.F."/>
            <person name="Oliveira U."/>
            <person name="Santos F.R."/>
            <person name="Vidigal T.H.D.A."/>
            <person name="Brescovit A.D."/>
            <person name="Santos A.J."/>
        </authorList>
    </citation>
    <scope>NUCLEOTIDE SEQUENCE</scope>
    <source>
        <tissue evidence="1">Shoot tissue taken approximately 20 cm above the soil surface</tissue>
    </source>
</reference>
<dbReference type="AlphaFoldDB" id="A0A0A9DXK2"/>
<evidence type="ECO:0000313" key="1">
    <source>
        <dbReference type="EMBL" id="JAD88482.1"/>
    </source>
</evidence>
<dbReference type="EMBL" id="GBRH01209413">
    <property type="protein sequence ID" value="JAD88482.1"/>
    <property type="molecule type" value="Transcribed_RNA"/>
</dbReference>